<evidence type="ECO:0000256" key="1">
    <source>
        <dbReference type="SAM" id="SignalP"/>
    </source>
</evidence>
<keyword evidence="3" id="KW-1185">Reference proteome</keyword>
<feature type="signal peptide" evidence="1">
    <location>
        <begin position="1"/>
        <end position="20"/>
    </location>
</feature>
<gene>
    <name evidence="2" type="ordered locus">Bd2827</name>
</gene>
<evidence type="ECO:0008006" key="4">
    <source>
        <dbReference type="Google" id="ProtNLM"/>
    </source>
</evidence>
<reference evidence="2 3" key="1">
    <citation type="journal article" date="2004" name="Science">
        <title>A predator unmasked: life cycle of Bdellovibrio bacteriovorus from a genomic perspective.</title>
        <authorList>
            <person name="Rendulic S."/>
            <person name="Jagtap P."/>
            <person name="Rosinus A."/>
            <person name="Eppinger M."/>
            <person name="Baar C."/>
            <person name="Lanz C."/>
            <person name="Keller H."/>
            <person name="Lambert C."/>
            <person name="Evans K.J."/>
            <person name="Goesmann A."/>
            <person name="Meyer F."/>
            <person name="Sockett R.E."/>
            <person name="Schuster S.C."/>
        </authorList>
    </citation>
    <scope>NUCLEOTIDE SEQUENCE [LARGE SCALE GENOMIC DNA]</scope>
    <source>
        <strain evidence="3">ATCC 15356 / DSM 50701 / NCIMB 9529 / HD100</strain>
    </source>
</reference>
<dbReference type="GeneID" id="93013704"/>
<dbReference type="KEGG" id="bba:Bd2827"/>
<sequence>MKNLVMVLMMVLGLSGFAHAEEQTLVSLPVEIESLVEMSTAEMPAETELQGGGGSTSRYCCMNRGNYCDMGYTDRFGQPCKCYTGNNVYHGHVCRN</sequence>
<protein>
    <recommendedName>
        <fullName evidence="4">EGF-like domain-containing protein</fullName>
    </recommendedName>
</protein>
<dbReference type="Proteomes" id="UP000008080">
    <property type="component" value="Chromosome"/>
</dbReference>
<keyword evidence="1" id="KW-0732">Signal</keyword>
<dbReference type="EMBL" id="BX842653">
    <property type="protein sequence ID" value="CAE80609.1"/>
    <property type="molecule type" value="Genomic_DNA"/>
</dbReference>
<evidence type="ECO:0000313" key="2">
    <source>
        <dbReference type="EMBL" id="CAE80609.1"/>
    </source>
</evidence>
<organism evidence="2 3">
    <name type="scientific">Bdellovibrio bacteriovorus (strain ATCC 15356 / DSM 50701 / NCIMB 9529 / HD100)</name>
    <dbReference type="NCBI Taxonomy" id="264462"/>
    <lineage>
        <taxon>Bacteria</taxon>
        <taxon>Pseudomonadati</taxon>
        <taxon>Bdellovibrionota</taxon>
        <taxon>Bdellovibrionia</taxon>
        <taxon>Bdellovibrionales</taxon>
        <taxon>Pseudobdellovibrionaceae</taxon>
        <taxon>Bdellovibrio</taxon>
    </lineage>
</organism>
<dbReference type="HOGENOM" id="CLU_2421023_0_0_7"/>
<feature type="chain" id="PRO_5004276851" description="EGF-like domain-containing protein" evidence="1">
    <location>
        <begin position="21"/>
        <end position="96"/>
    </location>
</feature>
<name>Q6MJF1_BDEBA</name>
<evidence type="ECO:0000313" key="3">
    <source>
        <dbReference type="Proteomes" id="UP000008080"/>
    </source>
</evidence>
<dbReference type="AlphaFoldDB" id="Q6MJF1"/>
<accession>Q6MJF1</accession>
<dbReference type="RefSeq" id="WP_011165212.1">
    <property type="nucleotide sequence ID" value="NC_005363.1"/>
</dbReference>
<dbReference type="STRING" id="264462.Bd2827"/>
<proteinExistence type="predicted"/>